<feature type="compositionally biased region" description="Basic and acidic residues" evidence="1">
    <location>
        <begin position="269"/>
        <end position="290"/>
    </location>
</feature>
<proteinExistence type="predicted"/>
<reference evidence="2 3" key="1">
    <citation type="submission" date="2014-02" db="EMBL/GenBank/DDBJ databases">
        <authorList>
            <person name="Sibley D."/>
            <person name="Venepally P."/>
            <person name="Karamycheva S."/>
            <person name="Hadjithomas M."/>
            <person name="Khan A."/>
            <person name="Brunk B."/>
            <person name="Roos D."/>
            <person name="Caler E."/>
            <person name="Lorenzi H."/>
        </authorList>
    </citation>
    <scope>NUCLEOTIDE SEQUENCE [LARGE SCALE GENOMIC DNA]</scope>
    <source>
        <strain evidence="2 3">GAB2-2007-GAL-DOM2</strain>
    </source>
</reference>
<dbReference type="VEuPathDB" id="ToxoDB:TGDOM2_252350"/>
<feature type="compositionally biased region" description="Basic and acidic residues" evidence="1">
    <location>
        <begin position="658"/>
        <end position="671"/>
    </location>
</feature>
<gene>
    <name evidence="2" type="ORF">TGDOM2_252350</name>
</gene>
<organism evidence="2 3">
    <name type="scientific">Toxoplasma gondii GAB2-2007-GAL-DOM2</name>
    <dbReference type="NCBI Taxonomy" id="1130820"/>
    <lineage>
        <taxon>Eukaryota</taxon>
        <taxon>Sar</taxon>
        <taxon>Alveolata</taxon>
        <taxon>Apicomplexa</taxon>
        <taxon>Conoidasida</taxon>
        <taxon>Coccidia</taxon>
        <taxon>Eucoccidiorida</taxon>
        <taxon>Eimeriorina</taxon>
        <taxon>Sarcocystidae</taxon>
        <taxon>Toxoplasma</taxon>
    </lineage>
</organism>
<sequence length="702" mass="78820">MDIQLTANSPSNKRWPGRDFGPHAPPKHWMQCIREWTVDHEDLLELDEHQLASMNEFDRQLRSTGQLPFLPEEPGAVADQRRPLSPRSRPEGSNSFFCLSPLKTLRILSEKRRREQAPQLLLEQIPHYLPAWVSTESQWPPVEKETTGELPEEQGNRPVNSPAWQLFSGNTSIDNLFQVCTGASSGNNSCLAPVFENSVVASDIAGVNSHPRKEDSHDLPPRNEQAHGVCERLPTVLGNECVRTPSESPTPCGWPPYIAEPTAPGPWKRSVESVSDHQPIEPKTTEEENRGHWERNGETAFSTRGTCDFYGAPNGDSQGLWLVEGRDNHPNKLPSQTEAVFLPLRIRGDTRYGGMVHGEVRQEPESQNIDRPFFPRNAMSVQNVPQWQTSGGRSRGMQGEQMQQMYGPNTNRDWKPGGRMDWNVSPSSESQPILRPPLYSRLSSYGCAESSALPGGAQRYEEEYPSFVPPQSFPPLLSNAGSGNPRGAVGASRPVKSWAIMFPHRPAPYEETHRLAPREALDTQQPGADQQQQMVLSPVEECSHPLNEGEWENIQRYQQNKTGSSGEGFCLKDEYPGYTAFATGPSVRGVPEGQHVWMPKQRMEDAWKREERRDGVRYEQERVTVAERGNITVRASETITEAFATLLNAERGAAAASRKKEQQEERVEHWCEQQPLRAPNRGSSVNMVGVGKTGRRRRGKKF</sequence>
<name>A0A086JC31_TOXGO</name>
<dbReference type="AlphaFoldDB" id="A0A086JC31"/>
<dbReference type="OrthoDB" id="10292646at2759"/>
<feature type="compositionally biased region" description="Basic residues" evidence="1">
    <location>
        <begin position="693"/>
        <end position="702"/>
    </location>
</feature>
<protein>
    <submittedName>
        <fullName evidence="2">Uncharacterized protein</fullName>
    </submittedName>
</protein>
<evidence type="ECO:0000256" key="1">
    <source>
        <dbReference type="SAM" id="MobiDB-lite"/>
    </source>
</evidence>
<accession>A0A086JC31</accession>
<feature type="region of interest" description="Disordered" evidence="1">
    <location>
        <begin position="653"/>
        <end position="702"/>
    </location>
</feature>
<feature type="compositionally biased region" description="Polar residues" evidence="1">
    <location>
        <begin position="1"/>
        <end position="12"/>
    </location>
</feature>
<evidence type="ECO:0000313" key="3">
    <source>
        <dbReference type="Proteomes" id="UP000028837"/>
    </source>
</evidence>
<feature type="region of interest" description="Disordered" evidence="1">
    <location>
        <begin position="66"/>
        <end position="92"/>
    </location>
</feature>
<evidence type="ECO:0000313" key="2">
    <source>
        <dbReference type="EMBL" id="KFG29699.1"/>
    </source>
</evidence>
<comment type="caution">
    <text evidence="2">The sequence shown here is derived from an EMBL/GenBank/DDBJ whole genome shotgun (WGS) entry which is preliminary data.</text>
</comment>
<dbReference type="Proteomes" id="UP000028837">
    <property type="component" value="Unassembled WGS sequence"/>
</dbReference>
<feature type="region of interest" description="Disordered" evidence="1">
    <location>
        <begin position="1"/>
        <end position="21"/>
    </location>
</feature>
<feature type="region of interest" description="Disordered" evidence="1">
    <location>
        <begin position="263"/>
        <end position="290"/>
    </location>
</feature>
<dbReference type="EMBL" id="AHZU02001703">
    <property type="protein sequence ID" value="KFG29699.1"/>
    <property type="molecule type" value="Genomic_DNA"/>
</dbReference>